<evidence type="ECO:0000256" key="5">
    <source>
        <dbReference type="SAM" id="MobiDB-lite"/>
    </source>
</evidence>
<proteinExistence type="predicted"/>
<dbReference type="Pfam" id="PF04228">
    <property type="entry name" value="Zn_peptidase"/>
    <property type="match status" value="1"/>
</dbReference>
<keyword evidence="2 6" id="KW-0812">Transmembrane</keyword>
<evidence type="ECO:0000256" key="2">
    <source>
        <dbReference type="ARBA" id="ARBA00022692"/>
    </source>
</evidence>
<feature type="region of interest" description="Disordered" evidence="5">
    <location>
        <begin position="1"/>
        <end position="21"/>
    </location>
</feature>
<comment type="subcellular location">
    <subcellularLocation>
        <location evidence="1">Membrane</location>
        <topology evidence="1">Single-pass membrane protein</topology>
    </subcellularLocation>
</comment>
<dbReference type="RefSeq" id="WP_073822799.1">
    <property type="nucleotide sequence ID" value="NZ_MQVS01000002.1"/>
</dbReference>
<gene>
    <name evidence="7" type="ORF">BSZ40_01940</name>
</gene>
<dbReference type="PANTHER" id="PTHR30168">
    <property type="entry name" value="PUTATIVE MEMBRANE PROTEIN YPFJ"/>
    <property type="match status" value="1"/>
</dbReference>
<feature type="transmembrane region" description="Helical" evidence="6">
    <location>
        <begin position="21"/>
        <end position="40"/>
    </location>
</feature>
<evidence type="ECO:0000256" key="4">
    <source>
        <dbReference type="ARBA" id="ARBA00023136"/>
    </source>
</evidence>
<evidence type="ECO:0000256" key="1">
    <source>
        <dbReference type="ARBA" id="ARBA00004167"/>
    </source>
</evidence>
<evidence type="ECO:0000256" key="3">
    <source>
        <dbReference type="ARBA" id="ARBA00022989"/>
    </source>
</evidence>
<dbReference type="EMBL" id="MQVS01000002">
    <property type="protein sequence ID" value="OKL52271.1"/>
    <property type="molecule type" value="Genomic_DNA"/>
</dbReference>
<accession>A0A1Q5PXE6</accession>
<dbReference type="AlphaFoldDB" id="A0A1Q5PXE6"/>
<dbReference type="InterPro" id="IPR007343">
    <property type="entry name" value="Uncharacterised_pept_Zn_put"/>
</dbReference>
<dbReference type="PANTHER" id="PTHR30168:SF0">
    <property type="entry name" value="INNER MEMBRANE PROTEIN"/>
    <property type="match status" value="1"/>
</dbReference>
<sequence length="304" mass="32233">MTFNDGIRTNPNRVRRRSGPQMAGTIGGVGIVGALLLVLLSNITGVDLTGLAGGGAPAPAVNEADRAGGGQDDSLAHCVDGLAANKDVNCRMLATIESVDVMWSKVLPQEAGIKYVQPEMELFTGSTRSGCGQASSATGPFYCPLDQSIYIDTSFFQLLETQLGAQNAPLAQAYIVAHEAGHHIQQLEGTFDRTNRRDTGPKSDQVRIELQADCYAGMWVGHAANTIDPETGVAFLAPPTEAEVQSALDAAEAVGDDRIQEAQSGQVRPDTFTHGSAAQRMKWFKIGYEQGTMAACNTFATDDL</sequence>
<protein>
    <submittedName>
        <fullName evidence="7">Uncharacterized protein</fullName>
    </submittedName>
</protein>
<dbReference type="Proteomes" id="UP000185612">
    <property type="component" value="Unassembled WGS sequence"/>
</dbReference>
<evidence type="ECO:0000313" key="8">
    <source>
        <dbReference type="Proteomes" id="UP000185612"/>
    </source>
</evidence>
<keyword evidence="3 6" id="KW-1133">Transmembrane helix</keyword>
<keyword evidence="8" id="KW-1185">Reference proteome</keyword>
<name>A0A1Q5PXE6_9ACTO</name>
<evidence type="ECO:0000313" key="7">
    <source>
        <dbReference type="EMBL" id="OKL52271.1"/>
    </source>
</evidence>
<dbReference type="OrthoDB" id="9774900at2"/>
<dbReference type="GO" id="GO:0016020">
    <property type="term" value="C:membrane"/>
    <property type="evidence" value="ECO:0007669"/>
    <property type="project" value="UniProtKB-SubCell"/>
</dbReference>
<reference evidence="8" key="1">
    <citation type="submission" date="2016-12" db="EMBL/GenBank/DDBJ databases">
        <authorList>
            <person name="Meng X."/>
        </authorList>
    </citation>
    <scope>NUCLEOTIDE SEQUENCE [LARGE SCALE GENOMIC DNA]</scope>
    <source>
        <strain evidence="8">DSM 20732</strain>
    </source>
</reference>
<comment type="caution">
    <text evidence="7">The sequence shown here is derived from an EMBL/GenBank/DDBJ whole genome shotgun (WGS) entry which is preliminary data.</text>
</comment>
<keyword evidence="4 6" id="KW-0472">Membrane</keyword>
<dbReference type="STRING" id="52770.BSZ40_01940"/>
<evidence type="ECO:0000256" key="6">
    <source>
        <dbReference type="SAM" id="Phobius"/>
    </source>
</evidence>
<organism evidence="7 8">
    <name type="scientific">Buchananella hordeovulneris</name>
    <dbReference type="NCBI Taxonomy" id="52770"/>
    <lineage>
        <taxon>Bacteria</taxon>
        <taxon>Bacillati</taxon>
        <taxon>Actinomycetota</taxon>
        <taxon>Actinomycetes</taxon>
        <taxon>Actinomycetales</taxon>
        <taxon>Actinomycetaceae</taxon>
        <taxon>Buchananella</taxon>
    </lineage>
</organism>
<feature type="compositionally biased region" description="Polar residues" evidence="5">
    <location>
        <begin position="1"/>
        <end position="12"/>
    </location>
</feature>